<dbReference type="PANTHER" id="PTHR22847:SF637">
    <property type="entry name" value="WD REPEAT DOMAIN 5B"/>
    <property type="match status" value="1"/>
</dbReference>
<feature type="repeat" description="WD" evidence="3">
    <location>
        <begin position="295"/>
        <end position="327"/>
    </location>
</feature>
<sequence>MDFAALGRAPLRLTVNSRRMTSRDLQIVEATDELLDEEVPEPQGIAQNVSLLRGFNATIPSADKSRSRRRQTRNVEAPRLGLKRLGMQSRGMLGDEEEHDGESVDGEDDVVLVGSRGATGKKGKSKKRSRQSLSASVMFGRDELLRQTQEIQRDKENIHVRRALINSEIAEITHKIEALDAMRQKLEQDLLKLQEDELELDDELEGVKERLELEEVKKGTSKGSHQASNLPHTSRRRKGPAFLPSEHDELPHEGHTNPITALDFSEPYGTLVSASQDDSQPRVWDLMSGEELGRLRGHRGTVKCIQVEDQVCLTGGDDGTVRVWDLRLVDEDEEWERESEMVHLSDIQEEESVDELGVRTDTNGSIRQGTSTSGGEEEKGGPCVRLLEGHTKAVTTLYFEDQCLVTGASDKTMRQWDLKTGQCVMTMDILWAISHPPAAVPGVPNALFPGAAAAVGTFAVPTPPYADGTWDMYQDFVGAVQFWGYALMSGSGDGAVRMWDMRTGQPHRTLLGHTAPVTCLQFDELHVVTGSLDKSIRIWDLRTGGIFETLKYDHPVTALQFDTRKIVATTGENGPELYNRTSMQHSRLLTNGHTRP</sequence>
<dbReference type="InterPro" id="IPR015943">
    <property type="entry name" value="WD40/YVTN_repeat-like_dom_sf"/>
</dbReference>
<feature type="compositionally biased region" description="Polar residues" evidence="5">
    <location>
        <begin position="221"/>
        <end position="232"/>
    </location>
</feature>
<gene>
    <name evidence="6" type="ORF">PHACADRAFT_50411</name>
</gene>
<dbReference type="InterPro" id="IPR036322">
    <property type="entry name" value="WD40_repeat_dom_sf"/>
</dbReference>
<evidence type="ECO:0000313" key="6">
    <source>
        <dbReference type="EMBL" id="EKM48421.1"/>
    </source>
</evidence>
<dbReference type="InterPro" id="IPR019775">
    <property type="entry name" value="WD40_repeat_CS"/>
</dbReference>
<evidence type="ECO:0000256" key="4">
    <source>
        <dbReference type="SAM" id="Coils"/>
    </source>
</evidence>
<dbReference type="PROSITE" id="PS50294">
    <property type="entry name" value="WD_REPEATS_REGION"/>
    <property type="match status" value="4"/>
</dbReference>
<organism evidence="6 7">
    <name type="scientific">Phanerochaete carnosa (strain HHB-10118-sp)</name>
    <name type="common">White-rot fungus</name>
    <name type="synonym">Peniophora carnosa</name>
    <dbReference type="NCBI Taxonomy" id="650164"/>
    <lineage>
        <taxon>Eukaryota</taxon>
        <taxon>Fungi</taxon>
        <taxon>Dikarya</taxon>
        <taxon>Basidiomycota</taxon>
        <taxon>Agaricomycotina</taxon>
        <taxon>Agaricomycetes</taxon>
        <taxon>Polyporales</taxon>
        <taxon>Phanerochaetaceae</taxon>
        <taxon>Phanerochaete</taxon>
    </lineage>
</organism>
<dbReference type="CDD" id="cd00200">
    <property type="entry name" value="WD40"/>
    <property type="match status" value="1"/>
</dbReference>
<protein>
    <submittedName>
        <fullName evidence="6">Uncharacterized protein</fullName>
    </submittedName>
</protein>
<feature type="repeat" description="WD" evidence="3">
    <location>
        <begin position="487"/>
        <end position="509"/>
    </location>
</feature>
<dbReference type="InterPro" id="IPR020472">
    <property type="entry name" value="WD40_PAC1"/>
</dbReference>
<dbReference type="HOGENOM" id="CLU_012350_0_0_1"/>
<dbReference type="SUPFAM" id="SSF50978">
    <property type="entry name" value="WD40 repeat-like"/>
    <property type="match status" value="1"/>
</dbReference>
<dbReference type="InterPro" id="IPR001680">
    <property type="entry name" value="WD40_rpt"/>
</dbReference>
<dbReference type="Gene3D" id="2.130.10.10">
    <property type="entry name" value="YVTN repeat-like/Quinoprotein amine dehydrogenase"/>
    <property type="match status" value="3"/>
</dbReference>
<dbReference type="KEGG" id="pco:PHACADRAFT_50411"/>
<feature type="repeat" description="WD" evidence="3">
    <location>
        <begin position="510"/>
        <end position="549"/>
    </location>
</feature>
<dbReference type="FunCoup" id="K5UG33">
    <property type="interactions" value="135"/>
</dbReference>
<dbReference type="Proteomes" id="UP000008370">
    <property type="component" value="Unassembled WGS sequence"/>
</dbReference>
<keyword evidence="1 3" id="KW-0853">WD repeat</keyword>
<feature type="non-terminal residue" evidence="6">
    <location>
        <position position="1"/>
    </location>
</feature>
<dbReference type="Gene3D" id="6.10.280.220">
    <property type="match status" value="1"/>
</dbReference>
<feature type="repeat" description="WD" evidence="3">
    <location>
        <begin position="387"/>
        <end position="426"/>
    </location>
</feature>
<feature type="region of interest" description="Disordered" evidence="5">
    <location>
        <begin position="215"/>
        <end position="252"/>
    </location>
</feature>
<feature type="region of interest" description="Disordered" evidence="5">
    <location>
        <begin position="337"/>
        <end position="381"/>
    </location>
</feature>
<dbReference type="GeneID" id="18919939"/>
<keyword evidence="2" id="KW-0677">Repeat</keyword>
<dbReference type="PROSITE" id="PS50082">
    <property type="entry name" value="WD_REPEATS_2"/>
    <property type="match status" value="5"/>
</dbReference>
<feature type="repeat" description="WD" evidence="3">
    <location>
        <begin position="252"/>
        <end position="294"/>
    </location>
</feature>
<dbReference type="GO" id="GO:0005634">
    <property type="term" value="C:nucleus"/>
    <property type="evidence" value="ECO:0007669"/>
    <property type="project" value="TreeGrafter"/>
</dbReference>
<evidence type="ECO:0000256" key="5">
    <source>
        <dbReference type="SAM" id="MobiDB-lite"/>
    </source>
</evidence>
<dbReference type="GO" id="GO:1990234">
    <property type="term" value="C:transferase complex"/>
    <property type="evidence" value="ECO:0007669"/>
    <property type="project" value="UniProtKB-ARBA"/>
</dbReference>
<dbReference type="RefSeq" id="XP_007403027.1">
    <property type="nucleotide sequence ID" value="XM_007402965.1"/>
</dbReference>
<dbReference type="AlphaFoldDB" id="K5UG33"/>
<dbReference type="Pfam" id="PF00400">
    <property type="entry name" value="WD40"/>
    <property type="match status" value="4"/>
</dbReference>
<dbReference type="InParanoid" id="K5UG33"/>
<dbReference type="EMBL" id="JH931075">
    <property type="protein sequence ID" value="EKM48421.1"/>
    <property type="molecule type" value="Genomic_DNA"/>
</dbReference>
<dbReference type="OrthoDB" id="496at2759"/>
<dbReference type="STRING" id="650164.K5UG33"/>
<dbReference type="PRINTS" id="PR00320">
    <property type="entry name" value="GPROTEINBRPT"/>
</dbReference>
<accession>K5UG33</accession>
<dbReference type="SMART" id="SM00320">
    <property type="entry name" value="WD40"/>
    <property type="match status" value="6"/>
</dbReference>
<keyword evidence="7" id="KW-1185">Reference proteome</keyword>
<evidence type="ECO:0000256" key="1">
    <source>
        <dbReference type="ARBA" id="ARBA00022574"/>
    </source>
</evidence>
<feature type="coiled-coil region" evidence="4">
    <location>
        <begin position="169"/>
        <end position="210"/>
    </location>
</feature>
<evidence type="ECO:0000313" key="7">
    <source>
        <dbReference type="Proteomes" id="UP000008370"/>
    </source>
</evidence>
<name>K5UG33_PHACS</name>
<reference evidence="6 7" key="1">
    <citation type="journal article" date="2012" name="BMC Genomics">
        <title>Comparative genomics of the white-rot fungi, Phanerochaete carnosa and P. chrysosporium, to elucidate the genetic basis of the distinct wood types they colonize.</title>
        <authorList>
            <person name="Suzuki H."/>
            <person name="MacDonald J."/>
            <person name="Syed K."/>
            <person name="Salamov A."/>
            <person name="Hori C."/>
            <person name="Aerts A."/>
            <person name="Henrissat B."/>
            <person name="Wiebenga A."/>
            <person name="vanKuyk P.A."/>
            <person name="Barry K."/>
            <person name="Lindquist E."/>
            <person name="LaButti K."/>
            <person name="Lapidus A."/>
            <person name="Lucas S."/>
            <person name="Coutinho P."/>
            <person name="Gong Y."/>
            <person name="Samejima M."/>
            <person name="Mahadevan R."/>
            <person name="Abou-Zaid M."/>
            <person name="de Vries R.P."/>
            <person name="Igarashi K."/>
            <person name="Yadav J.S."/>
            <person name="Grigoriev I.V."/>
            <person name="Master E.R."/>
        </authorList>
    </citation>
    <scope>NUCLEOTIDE SEQUENCE [LARGE SCALE GENOMIC DNA]</scope>
    <source>
        <strain evidence="6 7">HHB-10118-sp</strain>
    </source>
</reference>
<dbReference type="PROSITE" id="PS00678">
    <property type="entry name" value="WD_REPEATS_1"/>
    <property type="match status" value="3"/>
</dbReference>
<dbReference type="PANTHER" id="PTHR22847">
    <property type="entry name" value="WD40 REPEAT PROTEIN"/>
    <property type="match status" value="1"/>
</dbReference>
<proteinExistence type="predicted"/>
<evidence type="ECO:0000256" key="3">
    <source>
        <dbReference type="PROSITE-ProRule" id="PRU00221"/>
    </source>
</evidence>
<keyword evidence="4" id="KW-0175">Coiled coil</keyword>
<evidence type="ECO:0000256" key="2">
    <source>
        <dbReference type="ARBA" id="ARBA00022737"/>
    </source>
</evidence>